<evidence type="ECO:0000256" key="1">
    <source>
        <dbReference type="ARBA" id="ARBA00023015"/>
    </source>
</evidence>
<dbReference type="HOGENOM" id="CLU_056526_1_0_11"/>
<dbReference type="RefSeq" id="WP_013224601.1">
    <property type="nucleotide sequence ID" value="NC_014318.1"/>
</dbReference>
<dbReference type="EMBL" id="CP002000">
    <property type="protein sequence ID" value="ADJ44527.1"/>
    <property type="molecule type" value="Genomic_DNA"/>
</dbReference>
<evidence type="ECO:0000256" key="2">
    <source>
        <dbReference type="ARBA" id="ARBA00023163"/>
    </source>
</evidence>
<gene>
    <name evidence="5" type="ordered locus">AMED_2732</name>
</gene>
<feature type="transmembrane region" description="Helical" evidence="3">
    <location>
        <begin position="86"/>
        <end position="107"/>
    </location>
</feature>
<accession>A0A0H3D2Q5</accession>
<reference evidence="5 6" key="1">
    <citation type="journal article" date="2010" name="Cell Res.">
        <title>Complete genome sequence of the rifamycin SV-producing Amycolatopsis mediterranei U32 revealed its genetic characteristics in phylogeny and metabolism.</title>
        <authorList>
            <person name="Zhao W."/>
            <person name="Zhong Y."/>
            <person name="Yuan H."/>
            <person name="Wang J."/>
            <person name="Zheng H."/>
            <person name="Wang Y."/>
            <person name="Cen X."/>
            <person name="Xu F."/>
            <person name="Bai J."/>
            <person name="Han X."/>
            <person name="Lu G."/>
            <person name="Zhu Y."/>
            <person name="Shao Z."/>
            <person name="Yan H."/>
            <person name="Li C."/>
            <person name="Peng N."/>
            <person name="Zhang Z."/>
            <person name="Zhang Y."/>
            <person name="Lin W."/>
            <person name="Fan Y."/>
            <person name="Qin Z."/>
            <person name="Hu Y."/>
            <person name="Zhu B."/>
            <person name="Wang S."/>
            <person name="Ding X."/>
            <person name="Zhao G.P."/>
        </authorList>
    </citation>
    <scope>NUCLEOTIDE SEQUENCE [LARGE SCALE GENOMIC DNA]</scope>
    <source>
        <strain evidence="6">U-32</strain>
    </source>
</reference>
<dbReference type="GeneID" id="92870509"/>
<dbReference type="OrthoDB" id="5185837at2"/>
<name>A0A0H3D2Q5_AMYMU</name>
<sequence>MSEDPFATFDAAYVLGALAPEDRQRFEEHLRTCDRCAASVRELAGLPGLLARVDAPTAAVPDAGPPPPDLLPAVLRRVRRGRRIRLAVTSASAAVALAACVALGVVVTLPAPAPVPPAGPPPVAMTALGQFPVRADARLASFEWGTQVDMSCSYTGSRSGGEYLLVAVSRSGAQTQLATWKAVPDDTARIVIGTAVRRPDLAALEIRLTSGLPLLRLTL</sequence>
<keyword evidence="3" id="KW-1133">Transmembrane helix</keyword>
<dbReference type="PATRIC" id="fig|749927.5.peg.2822"/>
<dbReference type="InterPro" id="IPR027383">
    <property type="entry name" value="Znf_put"/>
</dbReference>
<feature type="domain" description="Putative zinc-finger" evidence="4">
    <location>
        <begin position="12"/>
        <end position="37"/>
    </location>
</feature>
<keyword evidence="3 5" id="KW-0812">Transmembrane</keyword>
<keyword evidence="1" id="KW-0805">Transcription regulation</keyword>
<dbReference type="Gene3D" id="1.10.10.1320">
    <property type="entry name" value="Anti-sigma factor, zinc-finger domain"/>
    <property type="match status" value="1"/>
</dbReference>
<proteinExistence type="predicted"/>
<evidence type="ECO:0000256" key="3">
    <source>
        <dbReference type="SAM" id="Phobius"/>
    </source>
</evidence>
<evidence type="ECO:0000313" key="5">
    <source>
        <dbReference type="EMBL" id="ADJ44527.1"/>
    </source>
</evidence>
<protein>
    <submittedName>
        <fullName evidence="5">Putative transmembrane anti-sigma factor</fullName>
    </submittedName>
</protein>
<keyword evidence="2" id="KW-0804">Transcription</keyword>
<organism evidence="5 6">
    <name type="scientific">Amycolatopsis mediterranei (strain U-32)</name>
    <dbReference type="NCBI Taxonomy" id="749927"/>
    <lineage>
        <taxon>Bacteria</taxon>
        <taxon>Bacillati</taxon>
        <taxon>Actinomycetota</taxon>
        <taxon>Actinomycetes</taxon>
        <taxon>Pseudonocardiales</taxon>
        <taxon>Pseudonocardiaceae</taxon>
        <taxon>Amycolatopsis</taxon>
    </lineage>
</organism>
<evidence type="ECO:0000313" key="6">
    <source>
        <dbReference type="Proteomes" id="UP000000328"/>
    </source>
</evidence>
<dbReference type="AlphaFoldDB" id="A0A0H3D2Q5"/>
<dbReference type="Pfam" id="PF13490">
    <property type="entry name" value="zf-HC2"/>
    <property type="match status" value="1"/>
</dbReference>
<evidence type="ECO:0000259" key="4">
    <source>
        <dbReference type="Pfam" id="PF13490"/>
    </source>
</evidence>
<dbReference type="eggNOG" id="COG1595">
    <property type="taxonomic scope" value="Bacteria"/>
</dbReference>
<dbReference type="KEGG" id="amd:AMED_2732"/>
<dbReference type="InterPro" id="IPR041916">
    <property type="entry name" value="Anti_sigma_zinc_sf"/>
</dbReference>
<dbReference type="Proteomes" id="UP000000328">
    <property type="component" value="Chromosome"/>
</dbReference>
<keyword evidence="3" id="KW-0472">Membrane</keyword>